<dbReference type="PANTHER" id="PTHR47926">
    <property type="entry name" value="PENTATRICOPEPTIDE REPEAT-CONTAINING PROTEIN"/>
    <property type="match status" value="1"/>
</dbReference>
<keyword evidence="1" id="KW-0677">Repeat</keyword>
<dbReference type="Pfam" id="PF01535">
    <property type="entry name" value="PPR"/>
    <property type="match status" value="5"/>
</dbReference>
<proteinExistence type="predicted"/>
<feature type="repeat" description="PPR" evidence="2">
    <location>
        <begin position="455"/>
        <end position="490"/>
    </location>
</feature>
<organism evidence="3">
    <name type="scientific">Prunus dulcis</name>
    <name type="common">Almond</name>
    <name type="synonym">Amygdalus dulcis</name>
    <dbReference type="NCBI Taxonomy" id="3755"/>
    <lineage>
        <taxon>Eukaryota</taxon>
        <taxon>Viridiplantae</taxon>
        <taxon>Streptophyta</taxon>
        <taxon>Embryophyta</taxon>
        <taxon>Tracheophyta</taxon>
        <taxon>Spermatophyta</taxon>
        <taxon>Magnoliopsida</taxon>
        <taxon>eudicotyledons</taxon>
        <taxon>Gunneridae</taxon>
        <taxon>Pentapetalae</taxon>
        <taxon>rosids</taxon>
        <taxon>fabids</taxon>
        <taxon>Rosales</taxon>
        <taxon>Rosaceae</taxon>
        <taxon>Amygdaloideae</taxon>
        <taxon>Amygdaleae</taxon>
        <taxon>Prunus</taxon>
    </lineage>
</organism>
<dbReference type="InterPro" id="IPR046848">
    <property type="entry name" value="E_motif"/>
</dbReference>
<dbReference type="Pfam" id="PF20431">
    <property type="entry name" value="E_motif"/>
    <property type="match status" value="1"/>
</dbReference>
<dbReference type="AlphaFoldDB" id="A0A4Y1RHA7"/>
<reference evidence="3" key="1">
    <citation type="journal article" date="2019" name="Science">
        <title>Mutation of a bHLH transcription factor allowed almond domestication.</title>
        <authorList>
            <person name="Sanchez-Perez R."/>
            <person name="Pavan S."/>
            <person name="Mazzeo R."/>
            <person name="Moldovan C."/>
            <person name="Aiese Cigliano R."/>
            <person name="Del Cueto J."/>
            <person name="Ricciardi F."/>
            <person name="Lotti C."/>
            <person name="Ricciardi L."/>
            <person name="Dicenta F."/>
            <person name="Lopez-Marques R.L."/>
            <person name="Lindberg Moller B."/>
        </authorList>
    </citation>
    <scope>NUCLEOTIDE SEQUENCE</scope>
</reference>
<dbReference type="FunFam" id="1.25.40.10:FF:000344">
    <property type="entry name" value="Pentatricopeptide repeat-containing protein"/>
    <property type="match status" value="1"/>
</dbReference>
<feature type="repeat" description="PPR" evidence="2">
    <location>
        <begin position="557"/>
        <end position="591"/>
    </location>
</feature>
<dbReference type="PROSITE" id="PS51375">
    <property type="entry name" value="PPR"/>
    <property type="match status" value="4"/>
</dbReference>
<dbReference type="InterPro" id="IPR046960">
    <property type="entry name" value="PPR_At4g14850-like_plant"/>
</dbReference>
<evidence type="ECO:0000256" key="1">
    <source>
        <dbReference type="ARBA" id="ARBA00022737"/>
    </source>
</evidence>
<dbReference type="PANTHER" id="PTHR47926:SF359">
    <property type="entry name" value="PENTACOTRIPEPTIDE-REPEAT REGION OF PRORP DOMAIN-CONTAINING PROTEIN"/>
    <property type="match status" value="1"/>
</dbReference>
<dbReference type="EMBL" id="AP019301">
    <property type="protein sequence ID" value="BBH03584.1"/>
    <property type="molecule type" value="Genomic_DNA"/>
</dbReference>
<dbReference type="InterPro" id="IPR011990">
    <property type="entry name" value="TPR-like_helical_dom_sf"/>
</dbReference>
<accession>A0A4Y1RHA7</accession>
<protein>
    <submittedName>
        <fullName evidence="3">SLOW GROWTH 1</fullName>
    </submittedName>
</protein>
<dbReference type="Gene3D" id="1.25.40.10">
    <property type="entry name" value="Tetratricopeptide repeat domain"/>
    <property type="match status" value="2"/>
</dbReference>
<evidence type="ECO:0000256" key="2">
    <source>
        <dbReference type="PROSITE-ProRule" id="PRU00708"/>
    </source>
</evidence>
<dbReference type="InterPro" id="IPR002885">
    <property type="entry name" value="PPR_rpt"/>
</dbReference>
<dbReference type="GO" id="GO:0003723">
    <property type="term" value="F:RNA binding"/>
    <property type="evidence" value="ECO:0007669"/>
    <property type="project" value="InterPro"/>
</dbReference>
<name>A0A4Y1RHA7_PRUDU</name>
<feature type="repeat" description="PPR" evidence="2">
    <location>
        <begin position="526"/>
        <end position="556"/>
    </location>
</feature>
<sequence length="807" mass="91252">MNSYIHYTFISVTNALITLRFMFKTDIMDKQVLQQQLVSKNAMLERQLVFANALKEQQHVFENIIQEQGYFLDQIRQDFELQAKDLVLGAWLNRFSFPSTSVDAYCNGVVVVLSTSAASPIPDPSEQLGNKRHSHPNSIGCWAEKDWFIYCFVSVALLSYDDYVDRIKGHPFFMDAVDMMTYVEDLHNCIHLHTVLSSPHFDSLLNWNENSKMKKWKYYMRCIYAYKNSDYSGGVVEQGQAEPERRLIPSFGCGDTSWALGIDDHIKINERAFNGKLLIRLLTTKSKWPALLEKCNGEHEAKQFYELLSHAITSGVLAHDSFVSSKLRLRSLPHGLGFSRALFSQIQNPNVFACNFIFKAYSHSSSPQEALYLYNFIRRRFPHLLPDNYSFPFLFKACSRLQLPHKGQELHALTLILGLHDDVFVQNGLVSMYSACGLLESARKVFDLVPGLVRDVVSWNSVISGCLQRHRNWDALQVFEETLSDWSTRPDKVTLVSALTASARLGSLGLGRKIHGLVLGSGFALDVFLGSSLIDVYAKCGRMDDARKVFDRVPHRNVVSWTSMIAGYTQSSSFKDTIELFREMQLEGVEADAAMVACVISACGHSGALDHGRWVHTYCERSGIDMNMSGKNALIDMYSKCGDIERALEIFHGMSSRDVFTWTAMSTGLAMNGDSVRALEMFSQMEASSNIRRNEVTFLGVLSACSHGGFVEKGFRTYGNTELAEFAARNIENLEPRRFESRVLLSNLYASTSRWFDVNKLRKDCRWGSTPLDEACIGGNEKLIKLLEVARASQLLEFSAEYHLSIK</sequence>
<dbReference type="NCBIfam" id="TIGR00756">
    <property type="entry name" value="PPR"/>
    <property type="match status" value="3"/>
</dbReference>
<dbReference type="FunFam" id="1.25.40.10:FF:000031">
    <property type="entry name" value="Pentatricopeptide repeat-containing protein mitochondrial"/>
    <property type="match status" value="1"/>
</dbReference>
<gene>
    <name evidence="3" type="ORF">Prudu_014501</name>
</gene>
<evidence type="ECO:0000313" key="3">
    <source>
        <dbReference type="EMBL" id="BBH03584.1"/>
    </source>
</evidence>
<feature type="repeat" description="PPR" evidence="2">
    <location>
        <begin position="627"/>
        <end position="661"/>
    </location>
</feature>
<dbReference type="GO" id="GO:0009451">
    <property type="term" value="P:RNA modification"/>
    <property type="evidence" value="ECO:0007669"/>
    <property type="project" value="InterPro"/>
</dbReference>